<reference evidence="1" key="2">
    <citation type="journal article" date="2015" name="Fish Shellfish Immunol.">
        <title>Early steps in the European eel (Anguilla anguilla)-Vibrio vulnificus interaction in the gills: Role of the RtxA13 toxin.</title>
        <authorList>
            <person name="Callol A."/>
            <person name="Pajuelo D."/>
            <person name="Ebbesson L."/>
            <person name="Teles M."/>
            <person name="MacKenzie S."/>
            <person name="Amaro C."/>
        </authorList>
    </citation>
    <scope>NUCLEOTIDE SEQUENCE</scope>
</reference>
<sequence>MVDWLLFGPAVFIFCTSLLVKCSC</sequence>
<protein>
    <submittedName>
        <fullName evidence="1">Uncharacterized protein</fullName>
    </submittedName>
</protein>
<name>A0A0E9XNY5_ANGAN</name>
<proteinExistence type="predicted"/>
<dbReference type="AlphaFoldDB" id="A0A0E9XNY5"/>
<reference evidence="1" key="1">
    <citation type="submission" date="2014-11" db="EMBL/GenBank/DDBJ databases">
        <authorList>
            <person name="Amaro Gonzalez C."/>
        </authorList>
    </citation>
    <scope>NUCLEOTIDE SEQUENCE</scope>
</reference>
<evidence type="ECO:0000313" key="1">
    <source>
        <dbReference type="EMBL" id="JAI03404.1"/>
    </source>
</evidence>
<organism evidence="1">
    <name type="scientific">Anguilla anguilla</name>
    <name type="common">European freshwater eel</name>
    <name type="synonym">Muraena anguilla</name>
    <dbReference type="NCBI Taxonomy" id="7936"/>
    <lineage>
        <taxon>Eukaryota</taxon>
        <taxon>Metazoa</taxon>
        <taxon>Chordata</taxon>
        <taxon>Craniata</taxon>
        <taxon>Vertebrata</taxon>
        <taxon>Euteleostomi</taxon>
        <taxon>Actinopterygii</taxon>
        <taxon>Neopterygii</taxon>
        <taxon>Teleostei</taxon>
        <taxon>Anguilliformes</taxon>
        <taxon>Anguillidae</taxon>
        <taxon>Anguilla</taxon>
    </lineage>
</organism>
<accession>A0A0E9XNY5</accession>
<dbReference type="EMBL" id="GBXM01005174">
    <property type="protein sequence ID" value="JAI03404.1"/>
    <property type="molecule type" value="Transcribed_RNA"/>
</dbReference>